<dbReference type="InterPro" id="IPR036473">
    <property type="entry name" value="Mopterin_CF_MoaD-rel_C_sf"/>
</dbReference>
<evidence type="ECO:0000313" key="3">
    <source>
        <dbReference type="EMBL" id="MBP1900821.1"/>
    </source>
</evidence>
<dbReference type="InterPro" id="IPR015272">
    <property type="entry name" value="MoadD_C"/>
</dbReference>
<dbReference type="InterPro" id="IPR003749">
    <property type="entry name" value="ThiS/MoaD-like"/>
</dbReference>
<dbReference type="InterPro" id="IPR016155">
    <property type="entry name" value="Mopterin_synth/thiamin_S_b"/>
</dbReference>
<dbReference type="InterPro" id="IPR052045">
    <property type="entry name" value="Sulfur_Carrier/Prot_Modifier"/>
</dbReference>
<comment type="caution">
    <text evidence="3">The sequence shown here is derived from an EMBL/GenBank/DDBJ whole genome shotgun (WGS) entry which is preliminary data.</text>
</comment>
<proteinExistence type="predicted"/>
<gene>
    <name evidence="3" type="ORF">J2744_000479</name>
</gene>
<sequence length="212" mass="22317">MELELRFFATFREAAGGKTVNAEFADGSTVGDVLRELESEYEGMEGRLIVDGDLAPQINVLKNGREVLHLDGLDTPMADGDRLSVFPPVAGGAGDDGSAAAEKAGGDAKADATDLPPAEDGWERKTVAYRGISRRLAAHYLRNLGGELVGTDDPAEATRVEGDGWRATLSAEKVTAAAAIRITEVTAEFAGDPDALADLLPKYKQKAMRAGG</sequence>
<organism evidence="3 4">
    <name type="scientific">Halorubrum trapanicum</name>
    <dbReference type="NCBI Taxonomy" id="29284"/>
    <lineage>
        <taxon>Archaea</taxon>
        <taxon>Methanobacteriati</taxon>
        <taxon>Methanobacteriota</taxon>
        <taxon>Stenosarchaea group</taxon>
        <taxon>Halobacteria</taxon>
        <taxon>Halobacteriales</taxon>
        <taxon>Haloferacaceae</taxon>
        <taxon>Halorubrum</taxon>
    </lineage>
</organism>
<dbReference type="PANTHER" id="PTHR38031">
    <property type="entry name" value="SULFUR CARRIER PROTEIN SLR0821-RELATED"/>
    <property type="match status" value="1"/>
</dbReference>
<name>A0A8J7RBE3_9EURY</name>
<dbReference type="AlphaFoldDB" id="A0A8J7RBE3"/>
<dbReference type="NCBIfam" id="NF041918">
    <property type="entry name" value="SAMP1"/>
    <property type="match status" value="1"/>
</dbReference>
<dbReference type="InterPro" id="IPR010038">
    <property type="entry name" value="MoaD_arc-typ"/>
</dbReference>
<evidence type="ECO:0000256" key="1">
    <source>
        <dbReference type="SAM" id="MobiDB-lite"/>
    </source>
</evidence>
<dbReference type="Pfam" id="PF02597">
    <property type="entry name" value="ThiS"/>
    <property type="match status" value="1"/>
</dbReference>
<accession>A0A8J7RBE3</accession>
<dbReference type="InterPro" id="IPR054834">
    <property type="entry name" value="SAMP1_3"/>
</dbReference>
<keyword evidence="4" id="KW-1185">Reference proteome</keyword>
<dbReference type="NCBIfam" id="TIGR01687">
    <property type="entry name" value="moaD_arch"/>
    <property type="match status" value="1"/>
</dbReference>
<evidence type="ECO:0000259" key="2">
    <source>
        <dbReference type="Pfam" id="PF09189"/>
    </source>
</evidence>
<dbReference type="PANTHER" id="PTHR38031:SF1">
    <property type="entry name" value="SULFUR CARRIER PROTEIN CYSO"/>
    <property type="match status" value="1"/>
</dbReference>
<dbReference type="CDD" id="cd17505">
    <property type="entry name" value="Ubl_SAMP1_like"/>
    <property type="match status" value="1"/>
</dbReference>
<dbReference type="Gene3D" id="3.30.1370.80">
    <property type="entry name" value="Molybdopterin cofactor biosynthesis MoaD-related, C-terminal domain"/>
    <property type="match status" value="1"/>
</dbReference>
<dbReference type="SUPFAM" id="SSF54285">
    <property type="entry name" value="MoaD/ThiS"/>
    <property type="match status" value="1"/>
</dbReference>
<reference evidence="3 4" key="1">
    <citation type="submission" date="2021-03" db="EMBL/GenBank/DDBJ databases">
        <title>Genomic Encyclopedia of Type Strains, Phase IV (KMG-IV): sequencing the most valuable type-strain genomes for metagenomic binning, comparative biology and taxonomic classification.</title>
        <authorList>
            <person name="Goeker M."/>
        </authorList>
    </citation>
    <scope>NUCLEOTIDE SEQUENCE [LARGE SCALE GENOMIC DNA]</scope>
    <source>
        <strain evidence="3 4">DSM 12287</strain>
    </source>
</reference>
<dbReference type="Pfam" id="PF09189">
    <property type="entry name" value="MoaD_arch"/>
    <property type="match status" value="1"/>
</dbReference>
<dbReference type="InterPro" id="IPR012675">
    <property type="entry name" value="Beta-grasp_dom_sf"/>
</dbReference>
<feature type="region of interest" description="Disordered" evidence="1">
    <location>
        <begin position="88"/>
        <end position="119"/>
    </location>
</feature>
<feature type="domain" description="Molybdopterin cofactor biosynthesis MoaD-related C-terminal" evidence="2">
    <location>
        <begin position="126"/>
        <end position="212"/>
    </location>
</feature>
<dbReference type="EMBL" id="JAGGKE010000002">
    <property type="protein sequence ID" value="MBP1900821.1"/>
    <property type="molecule type" value="Genomic_DNA"/>
</dbReference>
<dbReference type="Proteomes" id="UP000770586">
    <property type="component" value="Unassembled WGS sequence"/>
</dbReference>
<dbReference type="Gene3D" id="3.10.20.30">
    <property type="match status" value="1"/>
</dbReference>
<evidence type="ECO:0000313" key="4">
    <source>
        <dbReference type="Proteomes" id="UP000770586"/>
    </source>
</evidence>
<protein>
    <submittedName>
        <fullName evidence="3">Molybdopterin synthase sulfur carrier subunit</fullName>
    </submittedName>
</protein>